<name>A0ABQ8JXU9_DERPT</name>
<gene>
    <name evidence="1" type="ORF">DERP_014320</name>
</gene>
<evidence type="ECO:0000313" key="2">
    <source>
        <dbReference type="Proteomes" id="UP000887458"/>
    </source>
</evidence>
<dbReference type="Proteomes" id="UP000887458">
    <property type="component" value="Unassembled WGS sequence"/>
</dbReference>
<proteinExistence type="predicted"/>
<evidence type="ECO:0000313" key="1">
    <source>
        <dbReference type="EMBL" id="KAH9427061.1"/>
    </source>
</evidence>
<sequence>MILSQNDNSICVKTDLIKDQILTEKICRICWIHRKLYLVSAIINYFHQSRKHVIVKIKNASIDFAVPDIGDYENKANNQNQFKN</sequence>
<comment type="caution">
    <text evidence="1">The sequence shown here is derived from an EMBL/GenBank/DDBJ whole genome shotgun (WGS) entry which is preliminary data.</text>
</comment>
<keyword evidence="2" id="KW-1185">Reference proteome</keyword>
<reference evidence="1 2" key="1">
    <citation type="journal article" date="2018" name="J. Allergy Clin. Immunol.">
        <title>High-quality assembly of Dermatophagoides pteronyssinus genome and transcriptome reveals a wide range of novel allergens.</title>
        <authorList>
            <person name="Liu X.Y."/>
            <person name="Yang K.Y."/>
            <person name="Wang M.Q."/>
            <person name="Kwok J.S."/>
            <person name="Zeng X."/>
            <person name="Yang Z."/>
            <person name="Xiao X.J."/>
            <person name="Lau C.P."/>
            <person name="Li Y."/>
            <person name="Huang Z.M."/>
            <person name="Ba J.G."/>
            <person name="Yim A.K."/>
            <person name="Ouyang C.Y."/>
            <person name="Ngai S.M."/>
            <person name="Chan T.F."/>
            <person name="Leung E.L."/>
            <person name="Liu L."/>
            <person name="Liu Z.G."/>
            <person name="Tsui S.K."/>
        </authorList>
    </citation>
    <scope>NUCLEOTIDE SEQUENCE [LARGE SCALE GENOMIC DNA]</scope>
    <source>
        <strain evidence="1">Derp</strain>
    </source>
</reference>
<accession>A0ABQ8JXU9</accession>
<protein>
    <submittedName>
        <fullName evidence="1">Uncharacterized protein</fullName>
    </submittedName>
</protein>
<organism evidence="1 2">
    <name type="scientific">Dermatophagoides pteronyssinus</name>
    <name type="common">European house dust mite</name>
    <dbReference type="NCBI Taxonomy" id="6956"/>
    <lineage>
        <taxon>Eukaryota</taxon>
        <taxon>Metazoa</taxon>
        <taxon>Ecdysozoa</taxon>
        <taxon>Arthropoda</taxon>
        <taxon>Chelicerata</taxon>
        <taxon>Arachnida</taxon>
        <taxon>Acari</taxon>
        <taxon>Acariformes</taxon>
        <taxon>Sarcoptiformes</taxon>
        <taxon>Astigmata</taxon>
        <taxon>Psoroptidia</taxon>
        <taxon>Analgoidea</taxon>
        <taxon>Pyroglyphidae</taxon>
        <taxon>Dermatophagoidinae</taxon>
        <taxon>Dermatophagoides</taxon>
    </lineage>
</organism>
<reference evidence="1 2" key="2">
    <citation type="journal article" date="2022" name="Mol. Biol. Evol.">
        <title>Comparative Genomics Reveals Insights into the Divergent Evolution of Astigmatic Mites and Household Pest Adaptations.</title>
        <authorList>
            <person name="Xiong Q."/>
            <person name="Wan A.T."/>
            <person name="Liu X."/>
            <person name="Fung C.S."/>
            <person name="Xiao X."/>
            <person name="Malainual N."/>
            <person name="Hou J."/>
            <person name="Wang L."/>
            <person name="Wang M."/>
            <person name="Yang K.Y."/>
            <person name="Cui Y."/>
            <person name="Leung E.L."/>
            <person name="Nong W."/>
            <person name="Shin S.K."/>
            <person name="Au S.W."/>
            <person name="Jeong K.Y."/>
            <person name="Chew F.T."/>
            <person name="Hui J.H."/>
            <person name="Leung T.F."/>
            <person name="Tungtrongchitr A."/>
            <person name="Zhong N."/>
            <person name="Liu Z."/>
            <person name="Tsui S.K."/>
        </authorList>
    </citation>
    <scope>NUCLEOTIDE SEQUENCE [LARGE SCALE GENOMIC DNA]</scope>
    <source>
        <strain evidence="1">Derp</strain>
    </source>
</reference>
<dbReference type="EMBL" id="NJHN03000001">
    <property type="protein sequence ID" value="KAH9427061.1"/>
    <property type="molecule type" value="Genomic_DNA"/>
</dbReference>